<evidence type="ECO:0000256" key="6">
    <source>
        <dbReference type="ARBA" id="ARBA00022989"/>
    </source>
</evidence>
<evidence type="ECO:0000256" key="5">
    <source>
        <dbReference type="ARBA" id="ARBA00022906"/>
    </source>
</evidence>
<evidence type="ECO:0000259" key="10">
    <source>
        <dbReference type="Pfam" id="PF01545"/>
    </source>
</evidence>
<keyword evidence="7" id="KW-0406">Ion transport</keyword>
<dbReference type="EMBL" id="AACCXM010000003">
    <property type="protein sequence ID" value="EAK0468728.1"/>
    <property type="molecule type" value="Genomic_DNA"/>
</dbReference>
<sequence>MQCVYGHITHKPLEQSYHDHASDHHHAHSHSHSSANTNKKVLKISLFITVAAMIFQFVYALITNSLALMSDTLHMLSHVIALGLSWFAIWAASSFSSEQKTFGYHRLETIAAFINSILIAVFGLFIVYEAIVKLINPEPIEIGTMLIVAAIGLGVNITTGLIMLKGDMGNLNIKSSFAHMMSDLLSSVAIILGGIIVYFTNLWWIDSALALFIAIIIAKWSFSLARDSMNILLEASPIDINAAKNVMLENPLVLDVHDLHISEITHKMYVLTAHIVLNKDNIFKFDEIINDLSLSLKNRLEIGHITIQPEWRES</sequence>
<dbReference type="EMBL" id="AACCXK010000003">
    <property type="protein sequence ID" value="EAK0452451.1"/>
    <property type="molecule type" value="Genomic_DNA"/>
</dbReference>
<evidence type="ECO:0000256" key="1">
    <source>
        <dbReference type="ARBA" id="ARBA00004141"/>
    </source>
</evidence>
<dbReference type="InterPro" id="IPR027470">
    <property type="entry name" value="Cation_efflux_CTD"/>
</dbReference>
<comment type="caution">
    <text evidence="14">The sequence shown here is derived from an EMBL/GenBank/DDBJ whole genome shotgun (WGS) entry which is preliminary data.</text>
</comment>
<comment type="subcellular location">
    <subcellularLocation>
        <location evidence="1">Membrane</location>
        <topology evidence="1">Multi-pass membrane protein</topology>
    </subcellularLocation>
</comment>
<dbReference type="Proteomes" id="UP000557842">
    <property type="component" value="Unassembled WGS sequence"/>
</dbReference>
<evidence type="ECO:0000313" key="15">
    <source>
        <dbReference type="Proteomes" id="UP000557842"/>
    </source>
</evidence>
<dbReference type="Pfam" id="PF01545">
    <property type="entry name" value="Cation_efflux"/>
    <property type="match status" value="1"/>
</dbReference>
<evidence type="ECO:0000256" key="3">
    <source>
        <dbReference type="ARBA" id="ARBA00022448"/>
    </source>
</evidence>
<evidence type="ECO:0000256" key="2">
    <source>
        <dbReference type="ARBA" id="ARBA00008873"/>
    </source>
</evidence>
<feature type="transmembrane region" description="Helical" evidence="9">
    <location>
        <begin position="140"/>
        <end position="164"/>
    </location>
</feature>
<evidence type="ECO:0000256" key="9">
    <source>
        <dbReference type="SAM" id="Phobius"/>
    </source>
</evidence>
<dbReference type="Gene3D" id="1.20.1510.10">
    <property type="entry name" value="Cation efflux protein transmembrane domain"/>
    <property type="match status" value="1"/>
</dbReference>
<dbReference type="InterPro" id="IPR027469">
    <property type="entry name" value="Cation_efflux_TMD_sf"/>
</dbReference>
<dbReference type="NCBIfam" id="TIGR01297">
    <property type="entry name" value="CDF"/>
    <property type="match status" value="1"/>
</dbReference>
<dbReference type="EMBL" id="AABQDW010000004">
    <property type="protein sequence ID" value="EAI5407676.1"/>
    <property type="molecule type" value="Genomic_DNA"/>
</dbReference>
<keyword evidence="8 9" id="KW-0472">Membrane</keyword>
<comment type="similarity">
    <text evidence="2">Belongs to the cation diffusion facilitator (CDF) transporter (TC 2.A.4) family. SLC30A subfamily.</text>
</comment>
<dbReference type="InterPro" id="IPR058533">
    <property type="entry name" value="Cation_efflux_TM"/>
</dbReference>
<dbReference type="InterPro" id="IPR050681">
    <property type="entry name" value="CDF/SLC30A"/>
</dbReference>
<dbReference type="PANTHER" id="PTHR11562">
    <property type="entry name" value="CATION EFFLUX PROTEIN/ ZINC TRANSPORTER"/>
    <property type="match status" value="1"/>
</dbReference>
<feature type="transmembrane region" description="Helical" evidence="9">
    <location>
        <begin position="107"/>
        <end position="128"/>
    </location>
</feature>
<protein>
    <submittedName>
        <fullName evidence="14">Cation transporter</fullName>
    </submittedName>
</protein>
<evidence type="ECO:0000313" key="14">
    <source>
        <dbReference type="EMBL" id="EAK0468728.1"/>
    </source>
</evidence>
<dbReference type="InterPro" id="IPR002524">
    <property type="entry name" value="Cation_efflux"/>
</dbReference>
<keyword evidence="3" id="KW-0813">Transport</keyword>
<evidence type="ECO:0000256" key="8">
    <source>
        <dbReference type="ARBA" id="ARBA00023136"/>
    </source>
</evidence>
<proteinExistence type="inferred from homology"/>
<dbReference type="AlphaFoldDB" id="A0A5L8QSS8"/>
<dbReference type="Pfam" id="PF16916">
    <property type="entry name" value="ZT_dimer"/>
    <property type="match status" value="1"/>
</dbReference>
<keyword evidence="4 9" id="KW-0812">Transmembrane</keyword>
<evidence type="ECO:0000256" key="4">
    <source>
        <dbReference type="ARBA" id="ARBA00022692"/>
    </source>
</evidence>
<feature type="domain" description="Cation efflux protein transmembrane" evidence="10">
    <location>
        <begin position="42"/>
        <end position="233"/>
    </location>
</feature>
<evidence type="ECO:0000256" key="7">
    <source>
        <dbReference type="ARBA" id="ARBA00023065"/>
    </source>
</evidence>
<reference evidence="14 15" key="1">
    <citation type="submission" date="2018-05" db="EMBL/GenBank/DDBJ databases">
        <authorList>
            <consortium name="PulseNet: The National Subtyping Network for Foodborne Disease Surveillance"/>
            <person name="Tarr C.L."/>
            <person name="Trees E."/>
            <person name="Katz L.S."/>
            <person name="Carleton-Romer H.A."/>
            <person name="Stroika S."/>
            <person name="Kucerova Z."/>
            <person name="Roache K.F."/>
            <person name="Sabol A.L."/>
            <person name="Besser J."/>
            <person name="Gerner-Smidt P."/>
        </authorList>
    </citation>
    <scope>NUCLEOTIDE SEQUENCE</scope>
    <source>
        <strain evidence="13">2014D-0197</strain>
        <strain evidence="12 15">2016D-0221</strain>
        <strain evidence="14">D4313</strain>
    </source>
</reference>
<gene>
    <name evidence="13" type="ORF">AAH17_02080</name>
    <name evidence="14" type="ORF">AAH24_05035</name>
    <name evidence="12" type="ORF">BVH53_03030</name>
</gene>
<name>A0A5L8QSS8_CAMFE</name>
<keyword evidence="5" id="KW-0864">Zinc transport</keyword>
<evidence type="ECO:0000259" key="11">
    <source>
        <dbReference type="Pfam" id="PF16916"/>
    </source>
</evidence>
<keyword evidence="5" id="KW-0862">Zinc</keyword>
<dbReference type="GO" id="GO:0005886">
    <property type="term" value="C:plasma membrane"/>
    <property type="evidence" value="ECO:0007669"/>
    <property type="project" value="TreeGrafter"/>
</dbReference>
<feature type="domain" description="Cation efflux protein cytoplasmic" evidence="11">
    <location>
        <begin position="237"/>
        <end position="310"/>
    </location>
</feature>
<accession>A0A5L8QSS8</accession>
<organism evidence="14">
    <name type="scientific">Campylobacter fetus</name>
    <dbReference type="NCBI Taxonomy" id="196"/>
    <lineage>
        <taxon>Bacteria</taxon>
        <taxon>Pseudomonadati</taxon>
        <taxon>Campylobacterota</taxon>
        <taxon>Epsilonproteobacteria</taxon>
        <taxon>Campylobacterales</taxon>
        <taxon>Campylobacteraceae</taxon>
        <taxon>Campylobacter</taxon>
    </lineage>
</organism>
<dbReference type="SUPFAM" id="SSF160240">
    <property type="entry name" value="Cation efflux protein cytoplasmic domain-like"/>
    <property type="match status" value="1"/>
</dbReference>
<feature type="transmembrane region" description="Helical" evidence="9">
    <location>
        <begin position="202"/>
        <end position="222"/>
    </location>
</feature>
<feature type="transmembrane region" description="Helical" evidence="9">
    <location>
        <begin position="41"/>
        <end position="62"/>
    </location>
</feature>
<feature type="transmembrane region" description="Helical" evidence="9">
    <location>
        <begin position="176"/>
        <end position="196"/>
    </location>
</feature>
<feature type="transmembrane region" description="Helical" evidence="9">
    <location>
        <begin position="74"/>
        <end position="95"/>
    </location>
</feature>
<evidence type="ECO:0000313" key="13">
    <source>
        <dbReference type="EMBL" id="EAK0452451.1"/>
    </source>
</evidence>
<keyword evidence="6 9" id="KW-1133">Transmembrane helix</keyword>
<dbReference type="PANTHER" id="PTHR11562:SF17">
    <property type="entry name" value="RE54080P-RELATED"/>
    <property type="match status" value="1"/>
</dbReference>
<dbReference type="GO" id="GO:0005385">
    <property type="term" value="F:zinc ion transmembrane transporter activity"/>
    <property type="evidence" value="ECO:0007669"/>
    <property type="project" value="TreeGrafter"/>
</dbReference>
<dbReference type="InterPro" id="IPR036837">
    <property type="entry name" value="Cation_efflux_CTD_sf"/>
</dbReference>
<dbReference type="SUPFAM" id="SSF161111">
    <property type="entry name" value="Cation efflux protein transmembrane domain-like"/>
    <property type="match status" value="1"/>
</dbReference>
<dbReference type="RefSeq" id="WP_065843864.1">
    <property type="nucleotide sequence ID" value="NZ_AABUZP020000066.1"/>
</dbReference>
<evidence type="ECO:0000313" key="12">
    <source>
        <dbReference type="EMBL" id="EAI5407676.1"/>
    </source>
</evidence>